<feature type="compositionally biased region" description="Basic and acidic residues" evidence="1">
    <location>
        <begin position="135"/>
        <end position="144"/>
    </location>
</feature>
<dbReference type="EMBL" id="AF325055">
    <property type="protein sequence ID" value="AAG40407.1"/>
    <property type="molecule type" value="mRNA"/>
</dbReference>
<sequence>MNNSPSNGDDSMPARSLTFVIIPLICVLSLSVFISLLYYRRRRRLRTEYRDWPRRHVAPDGHVMTGPRRGRWNVLGGLASREGLNELGEAPPPYDPKKNTDGDLENGGGNSRVGESELAHHPRDAENGVRPPEYLPRRSMEPQREGITQAGAVAQEQQHLTVPPPAVTSDAARRL</sequence>
<feature type="region of interest" description="Disordered" evidence="1">
    <location>
        <begin position="83"/>
        <end position="175"/>
    </location>
</feature>
<keyword evidence="2" id="KW-0812">Transmembrane</keyword>
<feature type="compositionally biased region" description="Basic and acidic residues" evidence="1">
    <location>
        <begin position="114"/>
        <end position="127"/>
    </location>
</feature>
<feature type="transmembrane region" description="Helical" evidence="2">
    <location>
        <begin position="20"/>
        <end position="39"/>
    </location>
</feature>
<reference evidence="3" key="1">
    <citation type="submission" date="2000-11" db="EMBL/GenBank/DDBJ databases">
        <title>Full length cDNA sequence of Arabidopsis thaliana.</title>
        <authorList>
            <person name="Chao Q."/>
            <person name="Brooks S."/>
            <person name="Chen H."/>
            <person name="Johnson-Hopson C."/>
            <person name="Khan S."/>
            <person name="Shinn P."/>
            <person name="Ecker J."/>
        </authorList>
    </citation>
    <scope>NUCLEOTIDE SEQUENCE</scope>
</reference>
<dbReference type="AlphaFoldDB" id="Q9FPG3"/>
<organism evidence="3">
    <name type="scientific">Arabidopsis thaliana</name>
    <name type="common">Mouse-ear cress</name>
    <dbReference type="NCBI Taxonomy" id="3702"/>
    <lineage>
        <taxon>Eukaryota</taxon>
        <taxon>Viridiplantae</taxon>
        <taxon>Streptophyta</taxon>
        <taxon>Embryophyta</taxon>
        <taxon>Tracheophyta</taxon>
        <taxon>Spermatophyta</taxon>
        <taxon>Magnoliopsida</taxon>
        <taxon>eudicotyledons</taxon>
        <taxon>Gunneridae</taxon>
        <taxon>Pentapetalae</taxon>
        <taxon>rosids</taxon>
        <taxon>malvids</taxon>
        <taxon>Brassicales</taxon>
        <taxon>Brassicaceae</taxon>
        <taxon>Camelineae</taxon>
        <taxon>Arabidopsis</taxon>
    </lineage>
</organism>
<proteinExistence type="evidence at transcript level"/>
<evidence type="ECO:0000256" key="1">
    <source>
        <dbReference type="SAM" id="MobiDB-lite"/>
    </source>
</evidence>
<evidence type="ECO:0000256" key="2">
    <source>
        <dbReference type="SAM" id="Phobius"/>
    </source>
</evidence>
<keyword evidence="2" id="KW-1133">Transmembrane helix</keyword>
<keyword evidence="2" id="KW-0472">Membrane</keyword>
<protein>
    <submittedName>
        <fullName evidence="3">000C19H04</fullName>
    </submittedName>
</protein>
<name>Q9FPG3_ARATH</name>
<accession>Q9FPG3</accession>
<evidence type="ECO:0000313" key="3">
    <source>
        <dbReference type="EMBL" id="AAG40407.1"/>
    </source>
</evidence>